<dbReference type="Proteomes" id="UP001176806">
    <property type="component" value="Unassembled WGS sequence"/>
</dbReference>
<evidence type="ECO:0000313" key="3">
    <source>
        <dbReference type="Proteomes" id="UP001176806"/>
    </source>
</evidence>
<gene>
    <name evidence="2" type="ORF">Q4Q40_10020</name>
</gene>
<name>A0ABT8WMZ1_9FLAO</name>
<proteinExistence type="predicted"/>
<sequence length="253" mass="27302">MKKQFFITCFCLSITYYLNAQNTFPASGNVGIGTTNPTSKLDVIGDINANGGIVSESNYGLTISPNANDAIIKRGTPGNLMVCSGGGNSSIFLNYAYGSGNSGVKIYDGGTINYGQIKISSTGDLSLFSKSGNVGIGTTTPDSKLTVAGKIHAQEIKVAVNAGADFVFEDNYKLPNLKDTEAFIKKNKHLPEIASEKDMQENGLLIAEMNIKLLQKIEELTLYTIDQEKRIESLESKNEKLIALVEKLINKKD</sequence>
<evidence type="ECO:0000256" key="1">
    <source>
        <dbReference type="SAM" id="SignalP"/>
    </source>
</evidence>
<feature type="signal peptide" evidence="1">
    <location>
        <begin position="1"/>
        <end position="20"/>
    </location>
</feature>
<evidence type="ECO:0000313" key="2">
    <source>
        <dbReference type="EMBL" id="MDO5974521.1"/>
    </source>
</evidence>
<protein>
    <submittedName>
        <fullName evidence="2">Tail fiber protein</fullName>
    </submittedName>
</protein>
<reference evidence="2" key="1">
    <citation type="submission" date="2023-07" db="EMBL/GenBank/DDBJ databases">
        <title>Two novel species in the genus Flavivirga.</title>
        <authorList>
            <person name="Kwon K."/>
        </authorList>
    </citation>
    <scope>NUCLEOTIDE SEQUENCE</scope>
    <source>
        <strain evidence="2">KACC 14158</strain>
    </source>
</reference>
<keyword evidence="3" id="KW-1185">Reference proteome</keyword>
<keyword evidence="1" id="KW-0732">Signal</keyword>
<comment type="caution">
    <text evidence="2">The sequence shown here is derived from an EMBL/GenBank/DDBJ whole genome shotgun (WGS) entry which is preliminary data.</text>
</comment>
<dbReference type="EMBL" id="JAUOEL010000003">
    <property type="protein sequence ID" value="MDO5974521.1"/>
    <property type="molecule type" value="Genomic_DNA"/>
</dbReference>
<organism evidence="2 3">
    <name type="scientific">Flavivirga jejuensis</name>
    <dbReference type="NCBI Taxonomy" id="870487"/>
    <lineage>
        <taxon>Bacteria</taxon>
        <taxon>Pseudomonadati</taxon>
        <taxon>Bacteroidota</taxon>
        <taxon>Flavobacteriia</taxon>
        <taxon>Flavobacteriales</taxon>
        <taxon>Flavobacteriaceae</taxon>
        <taxon>Flavivirga</taxon>
    </lineage>
</organism>
<accession>A0ABT8WMZ1</accession>
<feature type="chain" id="PRO_5045094679" evidence="1">
    <location>
        <begin position="21"/>
        <end position="253"/>
    </location>
</feature>
<dbReference type="RefSeq" id="WP_303301659.1">
    <property type="nucleotide sequence ID" value="NZ_BAABDA010000050.1"/>
</dbReference>